<accession>A0A6I6IRK8</accession>
<dbReference type="Pfam" id="PF02469">
    <property type="entry name" value="Fasciclin"/>
    <property type="match status" value="1"/>
</dbReference>
<dbReference type="RefSeq" id="WP_157706531.1">
    <property type="nucleotide sequence ID" value="NZ_CP034348.1"/>
</dbReference>
<dbReference type="InterPro" id="IPR001343">
    <property type="entry name" value="Hemolysn_Ca-bd"/>
</dbReference>
<protein>
    <recommendedName>
        <fullName evidence="4">FAS1 domain-containing protein</fullName>
    </recommendedName>
</protein>
<dbReference type="InterPro" id="IPR000782">
    <property type="entry name" value="FAS1_domain"/>
</dbReference>
<organism evidence="5 6">
    <name type="scientific">Roseovarius faecimaris</name>
    <dbReference type="NCBI Taxonomy" id="2494550"/>
    <lineage>
        <taxon>Bacteria</taxon>
        <taxon>Pseudomonadati</taxon>
        <taxon>Pseudomonadota</taxon>
        <taxon>Alphaproteobacteria</taxon>
        <taxon>Rhodobacterales</taxon>
        <taxon>Roseobacteraceae</taxon>
        <taxon>Roseovarius</taxon>
    </lineage>
</organism>
<evidence type="ECO:0000313" key="5">
    <source>
        <dbReference type="EMBL" id="QGX97896.1"/>
    </source>
</evidence>
<dbReference type="PROSITE" id="PS00330">
    <property type="entry name" value="HEMOLYSIN_CALCIUM"/>
    <property type="match status" value="1"/>
</dbReference>
<evidence type="ECO:0000259" key="4">
    <source>
        <dbReference type="PROSITE" id="PS50213"/>
    </source>
</evidence>
<dbReference type="GO" id="GO:0005576">
    <property type="term" value="C:extracellular region"/>
    <property type="evidence" value="ECO:0007669"/>
    <property type="project" value="UniProtKB-SubCell"/>
</dbReference>
<dbReference type="Gene3D" id="2.150.10.10">
    <property type="entry name" value="Serralysin-like metalloprotease, C-terminal"/>
    <property type="match status" value="1"/>
</dbReference>
<dbReference type="InterPro" id="IPR036378">
    <property type="entry name" value="FAS1_dom_sf"/>
</dbReference>
<feature type="domain" description="FAS1" evidence="4">
    <location>
        <begin position="14"/>
        <end position="172"/>
    </location>
</feature>
<proteinExistence type="predicted"/>
<sequence>MTGLLPITGVVLGSGAPGEYDTNGDDFDMLRDAVIAAGLDGTLNDPFASLTVFAPNDDAFVGLAQTLGYSGSDEAGSFAYIVDSLSLLGGGDAIPLLTEILTYHVVDGAFDLNAVVGLGDGAEIGTLQGGNLTLDLGTPSLGDLDPGLPDPTLIGFDVMATNGIIHVLDGVLLPLAVSDILSQPGTDFVIAGDDDDRLKGGKGDDFLSGKDGEDRINGGKGDDVILGGNDDDRLSGRQDDDILRGEDGDDVLRGNQGKDLLDGGLGDDTLVGNGGADVFVFSEGYCEDLIRTFQDGVDKIDVSGFGFTSFEEFEDAVSSRGQRTEIDFGDGDVLTISGVTAANLDASDFIFA</sequence>
<feature type="compositionally biased region" description="Basic and acidic residues" evidence="3">
    <location>
        <begin position="209"/>
        <end position="223"/>
    </location>
</feature>
<dbReference type="PANTHER" id="PTHR38340">
    <property type="entry name" value="S-LAYER PROTEIN"/>
    <property type="match status" value="1"/>
</dbReference>
<dbReference type="InterPro" id="IPR018511">
    <property type="entry name" value="Hemolysin-typ_Ca-bd_CS"/>
</dbReference>
<evidence type="ECO:0000313" key="6">
    <source>
        <dbReference type="Proteomes" id="UP000428330"/>
    </source>
</evidence>
<evidence type="ECO:0000256" key="1">
    <source>
        <dbReference type="ARBA" id="ARBA00004613"/>
    </source>
</evidence>
<evidence type="ECO:0000256" key="3">
    <source>
        <dbReference type="SAM" id="MobiDB-lite"/>
    </source>
</evidence>
<dbReference type="PRINTS" id="PR00313">
    <property type="entry name" value="CABNDNGRPT"/>
</dbReference>
<gene>
    <name evidence="5" type="ORF">EI983_06245</name>
</gene>
<keyword evidence="2" id="KW-0964">Secreted</keyword>
<name>A0A6I6IRK8_9RHOB</name>
<dbReference type="Proteomes" id="UP000428330">
    <property type="component" value="Chromosome"/>
</dbReference>
<dbReference type="SMART" id="SM00554">
    <property type="entry name" value="FAS1"/>
    <property type="match status" value="1"/>
</dbReference>
<dbReference type="OrthoDB" id="7624131at2"/>
<feature type="compositionally biased region" description="Basic and acidic residues" evidence="3">
    <location>
        <begin position="230"/>
        <end position="249"/>
    </location>
</feature>
<dbReference type="AlphaFoldDB" id="A0A6I6IRK8"/>
<dbReference type="Pfam" id="PF00353">
    <property type="entry name" value="HemolysinCabind"/>
    <property type="match status" value="2"/>
</dbReference>
<dbReference type="SUPFAM" id="SSF82153">
    <property type="entry name" value="FAS1 domain"/>
    <property type="match status" value="1"/>
</dbReference>
<dbReference type="EMBL" id="CP034348">
    <property type="protein sequence ID" value="QGX97896.1"/>
    <property type="molecule type" value="Genomic_DNA"/>
</dbReference>
<dbReference type="InterPro" id="IPR011049">
    <property type="entry name" value="Serralysin-like_metalloprot_C"/>
</dbReference>
<dbReference type="InterPro" id="IPR050557">
    <property type="entry name" value="RTX_toxin/Mannuronan_C5-epim"/>
</dbReference>
<dbReference type="PROSITE" id="PS50213">
    <property type="entry name" value="FAS1"/>
    <property type="match status" value="1"/>
</dbReference>
<reference evidence="6" key="1">
    <citation type="submission" date="2018-12" db="EMBL/GenBank/DDBJ databases">
        <title>Complete genome sequence of Roseovarius sp. MME-070.</title>
        <authorList>
            <person name="Nam Y.-D."/>
            <person name="Kang J."/>
            <person name="Chung W.-H."/>
            <person name="Park Y.S."/>
        </authorList>
    </citation>
    <scope>NUCLEOTIDE SEQUENCE [LARGE SCALE GENOMIC DNA]</scope>
    <source>
        <strain evidence="6">MME-070</strain>
    </source>
</reference>
<dbReference type="KEGG" id="rom:EI983_06245"/>
<comment type="subcellular location">
    <subcellularLocation>
        <location evidence="1">Secreted</location>
    </subcellularLocation>
</comment>
<evidence type="ECO:0000256" key="2">
    <source>
        <dbReference type="ARBA" id="ARBA00022525"/>
    </source>
</evidence>
<dbReference type="GO" id="GO:0005509">
    <property type="term" value="F:calcium ion binding"/>
    <property type="evidence" value="ECO:0007669"/>
    <property type="project" value="InterPro"/>
</dbReference>
<feature type="region of interest" description="Disordered" evidence="3">
    <location>
        <begin position="209"/>
        <end position="249"/>
    </location>
</feature>
<dbReference type="SUPFAM" id="SSF51120">
    <property type="entry name" value="beta-Roll"/>
    <property type="match status" value="1"/>
</dbReference>
<dbReference type="Gene3D" id="2.30.180.10">
    <property type="entry name" value="FAS1 domain"/>
    <property type="match status" value="1"/>
</dbReference>
<dbReference type="PANTHER" id="PTHR38340:SF1">
    <property type="entry name" value="S-LAYER PROTEIN"/>
    <property type="match status" value="1"/>
</dbReference>
<keyword evidence="6" id="KW-1185">Reference proteome</keyword>